<reference evidence="3 4" key="1">
    <citation type="journal article" date="2018" name="BMC Genomics">
        <title>Genomic comparison of Trypanosoma conorhini and Trypanosoma rangeli to Trypanosoma cruzi strains of high and low virulence.</title>
        <authorList>
            <person name="Bradwell K.R."/>
            <person name="Koparde V.N."/>
            <person name="Matveyev A.V."/>
            <person name="Serrano M.G."/>
            <person name="Alves J.M."/>
            <person name="Parikh H."/>
            <person name="Huang B."/>
            <person name="Lee V."/>
            <person name="Espinosa-Alvarez O."/>
            <person name="Ortiz P.A."/>
            <person name="Costa-Martins A.G."/>
            <person name="Teixeira M.M."/>
            <person name="Buck G.A."/>
        </authorList>
    </citation>
    <scope>NUCLEOTIDE SEQUENCE [LARGE SCALE GENOMIC DNA]</scope>
    <source>
        <strain evidence="3 4">025E</strain>
    </source>
</reference>
<dbReference type="GeneID" id="40323360"/>
<comment type="caution">
    <text evidence="3">The sequence shown here is derived from an EMBL/GenBank/DDBJ whole genome shotgun (WGS) entry which is preliminary data.</text>
</comment>
<keyword evidence="4" id="KW-1185">Reference proteome</keyword>
<evidence type="ECO:0000313" key="4">
    <source>
        <dbReference type="Proteomes" id="UP000284403"/>
    </source>
</evidence>
<feature type="chain" id="PRO_5018536265" description="Mucin-associated surface protein (MASP)" evidence="2">
    <location>
        <begin position="24"/>
        <end position="116"/>
    </location>
</feature>
<sequence>MAGRALLVCALCVLCCAAGGGWAAEGDYCTERDWRDLRAVAKDMSEAEIVAKYCGRKPEFVRGLRASLQGDDEAEGEGPGHGGGSGDAERKVPRASGESAEGASEKTLQIRGKREA</sequence>
<evidence type="ECO:0000256" key="1">
    <source>
        <dbReference type="SAM" id="MobiDB-lite"/>
    </source>
</evidence>
<keyword evidence="2" id="KW-0732">Signal</keyword>
<evidence type="ECO:0008006" key="5">
    <source>
        <dbReference type="Google" id="ProtNLM"/>
    </source>
</evidence>
<name>A0A3R7K9M9_9TRYP</name>
<dbReference type="OrthoDB" id="10537261at2759"/>
<evidence type="ECO:0000313" key="3">
    <source>
        <dbReference type="EMBL" id="RNE96355.1"/>
    </source>
</evidence>
<accession>A0A3R7K9M9</accession>
<dbReference type="AlphaFoldDB" id="A0A3R7K9M9"/>
<feature type="signal peptide" evidence="2">
    <location>
        <begin position="1"/>
        <end position="23"/>
    </location>
</feature>
<evidence type="ECO:0000256" key="2">
    <source>
        <dbReference type="SAM" id="SignalP"/>
    </source>
</evidence>
<dbReference type="Proteomes" id="UP000284403">
    <property type="component" value="Unassembled WGS sequence"/>
</dbReference>
<dbReference type="EMBL" id="MKKU01001277">
    <property type="protein sequence ID" value="RNE96355.1"/>
    <property type="molecule type" value="Genomic_DNA"/>
</dbReference>
<organism evidence="3 4">
    <name type="scientific">Trypanosoma conorhini</name>
    <dbReference type="NCBI Taxonomy" id="83891"/>
    <lineage>
        <taxon>Eukaryota</taxon>
        <taxon>Discoba</taxon>
        <taxon>Euglenozoa</taxon>
        <taxon>Kinetoplastea</taxon>
        <taxon>Metakinetoplastina</taxon>
        <taxon>Trypanosomatida</taxon>
        <taxon>Trypanosomatidae</taxon>
        <taxon>Trypanosoma</taxon>
    </lineage>
</organism>
<feature type="compositionally biased region" description="Gly residues" evidence="1">
    <location>
        <begin position="77"/>
        <end position="86"/>
    </location>
</feature>
<proteinExistence type="predicted"/>
<protein>
    <recommendedName>
        <fullName evidence="5">Mucin-associated surface protein (MASP)</fullName>
    </recommendedName>
</protein>
<dbReference type="RefSeq" id="XP_029223318.1">
    <property type="nucleotide sequence ID" value="XM_029376558.1"/>
</dbReference>
<feature type="region of interest" description="Disordered" evidence="1">
    <location>
        <begin position="67"/>
        <end position="116"/>
    </location>
</feature>
<gene>
    <name evidence="3" type="ORF">Tco025E_09749</name>
</gene>